<feature type="domain" description="Chorismate mutase" evidence="3">
    <location>
        <begin position="1"/>
        <end position="86"/>
    </location>
</feature>
<dbReference type="InterPro" id="IPR011279">
    <property type="entry name" value="Chorismate_mutase_GmP"/>
</dbReference>
<dbReference type="PANTHER" id="PTHR38041:SF1">
    <property type="entry name" value="CHORISMATE MUTASE"/>
    <property type="match status" value="1"/>
</dbReference>
<dbReference type="PROSITE" id="PS51168">
    <property type="entry name" value="CHORISMATE_MUT_2"/>
    <property type="match status" value="1"/>
</dbReference>
<dbReference type="InterPro" id="IPR002701">
    <property type="entry name" value="CM_II_prokaryot"/>
</dbReference>
<sequence>MLEKQRNEIDELDKQLVELFEKRMALVTEIGKIKQKNNLPIFDESREIAVIERAVSRLENPMYKPYASCFFKDLMEVTKKYQLSLIEK</sequence>
<keyword evidence="2" id="KW-0175">Coiled coil</keyword>
<evidence type="ECO:0000256" key="2">
    <source>
        <dbReference type="SAM" id="Coils"/>
    </source>
</evidence>
<dbReference type="AlphaFoldDB" id="A0A5F0MFP6"/>
<proteinExistence type="predicted"/>
<dbReference type="RefSeq" id="WP_074401889.1">
    <property type="nucleotide sequence ID" value="NZ_FLLU01000012.1"/>
</dbReference>
<dbReference type="GO" id="GO:0046417">
    <property type="term" value="P:chorismate metabolic process"/>
    <property type="evidence" value="ECO:0007669"/>
    <property type="project" value="InterPro"/>
</dbReference>
<organism evidence="4 5">
    <name type="scientific">Carnobacterium divergens</name>
    <name type="common">Lactobacillus divergens</name>
    <dbReference type="NCBI Taxonomy" id="2748"/>
    <lineage>
        <taxon>Bacteria</taxon>
        <taxon>Bacillati</taxon>
        <taxon>Bacillota</taxon>
        <taxon>Bacilli</taxon>
        <taxon>Lactobacillales</taxon>
        <taxon>Carnobacteriaceae</taxon>
        <taxon>Carnobacterium</taxon>
    </lineage>
</organism>
<dbReference type="SUPFAM" id="SSF48600">
    <property type="entry name" value="Chorismate mutase II"/>
    <property type="match status" value="1"/>
</dbReference>
<dbReference type="GO" id="GO:0004106">
    <property type="term" value="F:chorismate mutase activity"/>
    <property type="evidence" value="ECO:0007669"/>
    <property type="project" value="InterPro"/>
</dbReference>
<evidence type="ECO:0000256" key="1">
    <source>
        <dbReference type="ARBA" id="ARBA00023235"/>
    </source>
</evidence>
<dbReference type="InterPro" id="IPR036979">
    <property type="entry name" value="CM_dom_sf"/>
</dbReference>
<comment type="caution">
    <text evidence="4">The sequence shown here is derived from an EMBL/GenBank/DDBJ whole genome shotgun (WGS) entry which is preliminary data.</text>
</comment>
<dbReference type="GO" id="GO:0009697">
    <property type="term" value="P:salicylic acid biosynthetic process"/>
    <property type="evidence" value="ECO:0007669"/>
    <property type="project" value="TreeGrafter"/>
</dbReference>
<feature type="coiled-coil region" evidence="2">
    <location>
        <begin position="2"/>
        <end position="29"/>
    </location>
</feature>
<dbReference type="Proteomes" id="UP000297938">
    <property type="component" value="Unassembled WGS sequence"/>
</dbReference>
<dbReference type="InterPro" id="IPR036263">
    <property type="entry name" value="Chorismate_II_sf"/>
</dbReference>
<dbReference type="InterPro" id="IPR051331">
    <property type="entry name" value="Chorismate_mutase-related"/>
</dbReference>
<keyword evidence="1" id="KW-0413">Isomerase</keyword>
<dbReference type="NCBIfam" id="TIGR01805">
    <property type="entry name" value="CM_mono_grmpos"/>
    <property type="match status" value="1"/>
</dbReference>
<dbReference type="Gene3D" id="1.20.59.10">
    <property type="entry name" value="Chorismate mutase"/>
    <property type="match status" value="1"/>
</dbReference>
<evidence type="ECO:0000313" key="4">
    <source>
        <dbReference type="EMBL" id="TFJ27733.1"/>
    </source>
</evidence>
<gene>
    <name evidence="4" type="ORF">CKN69_04955</name>
</gene>
<accession>A0A5F0MFP6</accession>
<dbReference type="Pfam" id="PF01817">
    <property type="entry name" value="CM_2"/>
    <property type="match status" value="1"/>
</dbReference>
<reference evidence="4 5" key="1">
    <citation type="journal article" date="2018" name="Int. J. Food Microbiol.">
        <title>Growth of Carnobacterium spp. isolated from chilled vacuum-packaged meat under relevant acidic conditions.</title>
        <authorList>
            <person name="Zhang P."/>
            <person name="Badoni M."/>
            <person name="Ganzle M."/>
            <person name="Yang X."/>
        </authorList>
    </citation>
    <scope>NUCLEOTIDE SEQUENCE [LARGE SCALE GENOMIC DNA]</scope>
    <source>
        <strain evidence="4 5">B2</strain>
    </source>
</reference>
<dbReference type="PANTHER" id="PTHR38041">
    <property type="entry name" value="CHORISMATE MUTASE"/>
    <property type="match status" value="1"/>
</dbReference>
<protein>
    <submittedName>
        <fullName evidence="4">Chorismate mutase</fullName>
    </submittedName>
</protein>
<name>A0A5F0MFP6_CARDV</name>
<evidence type="ECO:0000259" key="3">
    <source>
        <dbReference type="PROSITE" id="PS51168"/>
    </source>
</evidence>
<dbReference type="SMART" id="SM00830">
    <property type="entry name" value="CM_2"/>
    <property type="match status" value="1"/>
</dbReference>
<evidence type="ECO:0000313" key="5">
    <source>
        <dbReference type="Proteomes" id="UP000297938"/>
    </source>
</evidence>
<dbReference type="EMBL" id="NRPP01000009">
    <property type="protein sequence ID" value="TFJ27733.1"/>
    <property type="molecule type" value="Genomic_DNA"/>
</dbReference>